<evidence type="ECO:0000256" key="1">
    <source>
        <dbReference type="ARBA" id="ARBA00007692"/>
    </source>
</evidence>
<dbReference type="EMBL" id="BKCP01010403">
    <property type="protein sequence ID" value="GER52477.1"/>
    <property type="molecule type" value="Genomic_DNA"/>
</dbReference>
<keyword evidence="2" id="KW-0804">Transcription</keyword>
<name>A0A5A7R702_STRAF</name>
<keyword evidence="2" id="KW-0805">Transcription regulation</keyword>
<keyword evidence="5" id="KW-1185">Reference proteome</keyword>
<dbReference type="PANTHER" id="PTHR13068:SF38">
    <property type="entry name" value="TRANSCRIPTION TERMINATION FACTOR FAMILY PROTEIN"/>
    <property type="match status" value="1"/>
</dbReference>
<dbReference type="PANTHER" id="PTHR13068">
    <property type="entry name" value="CGI-12 PROTEIN-RELATED"/>
    <property type="match status" value="1"/>
</dbReference>
<dbReference type="GO" id="GO:0006353">
    <property type="term" value="P:DNA-templated transcription termination"/>
    <property type="evidence" value="ECO:0007669"/>
    <property type="project" value="UniProtKB-KW"/>
</dbReference>
<dbReference type="InterPro" id="IPR038538">
    <property type="entry name" value="MTERF_sf"/>
</dbReference>
<organism evidence="4 5">
    <name type="scientific">Striga asiatica</name>
    <name type="common">Asiatic witchweed</name>
    <name type="synonym">Buchnera asiatica</name>
    <dbReference type="NCBI Taxonomy" id="4170"/>
    <lineage>
        <taxon>Eukaryota</taxon>
        <taxon>Viridiplantae</taxon>
        <taxon>Streptophyta</taxon>
        <taxon>Embryophyta</taxon>
        <taxon>Tracheophyta</taxon>
        <taxon>Spermatophyta</taxon>
        <taxon>Magnoliopsida</taxon>
        <taxon>eudicotyledons</taxon>
        <taxon>Gunneridae</taxon>
        <taxon>Pentapetalae</taxon>
        <taxon>asterids</taxon>
        <taxon>lamiids</taxon>
        <taxon>Lamiales</taxon>
        <taxon>Orobanchaceae</taxon>
        <taxon>Buchnereae</taxon>
        <taxon>Striga</taxon>
    </lineage>
</organism>
<comment type="similarity">
    <text evidence="1">Belongs to the mTERF family.</text>
</comment>
<evidence type="ECO:0000313" key="4">
    <source>
        <dbReference type="EMBL" id="GER52477.1"/>
    </source>
</evidence>
<dbReference type="OrthoDB" id="764594at2759"/>
<sequence length="588" mass="68622">MSRLNKRLMPQFSKWVSLLCAKDFCNSFSNYYYHVAGPRRILQHRRFRTEGASNLKRSGNLGELAKKSRSVKAEAKDALLDYFHCTRSLQILDAENMSKNTPAFFDKLLKRVNIDDANVGPSFARFLRYHPINEFEPFFESIGLKPSECSSLLPQNLMFLNDDELLLENYYVLCNYGIPRNRIGKIYKEVREVFRYDDGVLLSKLQSFQEFGLKQSLIGKIIASSPRLLVGSVDRNFVNLLENLKNLGIEYDWLEENISVEESYDWNRMLELMRFLRDLGFGEEQLHHLLTLHPSILLQSSGRFTFCLFVSLLKFRHTSSSIQNLLLEFPHIPVMKFTRNFLRCYEFFVKINMDAQEIGKIVSLHAMLLGSCNIRKASTVFRHFNNCQATLCQLVKEDPFVLRKWVHGKKLTPLPVQKRCVTVRKMKTEFLLSLGFEENSTEMEKAFKHFRGRGDELQERCDFLVKIGFRREDVMKMVKLNPQILNQTIDVMKSKIDSFAKELGYSMSDLVSFPKTLSYKVERVKMRLLMHKWLKVNVEDRANLSLSTLLSSGDEKFVRLYVKPYPGGLEHWKELKKMMCSDQLGNQL</sequence>
<dbReference type="InterPro" id="IPR003690">
    <property type="entry name" value="MTERF"/>
</dbReference>
<keyword evidence="3" id="KW-0809">Transit peptide</keyword>
<dbReference type="AlphaFoldDB" id="A0A5A7R702"/>
<dbReference type="Proteomes" id="UP000325081">
    <property type="component" value="Unassembled WGS sequence"/>
</dbReference>
<dbReference type="FunFam" id="1.25.70.10:FF:000019">
    <property type="entry name" value="mTERF family protein"/>
    <property type="match status" value="1"/>
</dbReference>
<reference evidence="5" key="1">
    <citation type="journal article" date="2019" name="Curr. Biol.">
        <title>Genome Sequence of Striga asiatica Provides Insight into the Evolution of Plant Parasitism.</title>
        <authorList>
            <person name="Yoshida S."/>
            <person name="Kim S."/>
            <person name="Wafula E.K."/>
            <person name="Tanskanen J."/>
            <person name="Kim Y.M."/>
            <person name="Honaas L."/>
            <person name="Yang Z."/>
            <person name="Spallek T."/>
            <person name="Conn C.E."/>
            <person name="Ichihashi Y."/>
            <person name="Cheong K."/>
            <person name="Cui S."/>
            <person name="Der J.P."/>
            <person name="Gundlach H."/>
            <person name="Jiao Y."/>
            <person name="Hori C."/>
            <person name="Ishida J.K."/>
            <person name="Kasahara H."/>
            <person name="Kiba T."/>
            <person name="Kim M.S."/>
            <person name="Koo N."/>
            <person name="Laohavisit A."/>
            <person name="Lee Y.H."/>
            <person name="Lumba S."/>
            <person name="McCourt P."/>
            <person name="Mortimer J.C."/>
            <person name="Mutuku J.M."/>
            <person name="Nomura T."/>
            <person name="Sasaki-Sekimoto Y."/>
            <person name="Seto Y."/>
            <person name="Wang Y."/>
            <person name="Wakatake T."/>
            <person name="Sakakibara H."/>
            <person name="Demura T."/>
            <person name="Yamaguchi S."/>
            <person name="Yoneyama K."/>
            <person name="Manabe R.I."/>
            <person name="Nelson D.C."/>
            <person name="Schulman A.H."/>
            <person name="Timko M.P."/>
            <person name="dePamphilis C.W."/>
            <person name="Choi D."/>
            <person name="Shirasu K."/>
        </authorList>
    </citation>
    <scope>NUCLEOTIDE SEQUENCE [LARGE SCALE GENOMIC DNA]</scope>
    <source>
        <strain evidence="5">cv. UVA1</strain>
    </source>
</reference>
<gene>
    <name evidence="4" type="ORF">STAS_29920</name>
</gene>
<evidence type="ECO:0000256" key="2">
    <source>
        <dbReference type="ARBA" id="ARBA00022472"/>
    </source>
</evidence>
<accession>A0A5A7R702</accession>
<comment type="caution">
    <text evidence="4">The sequence shown here is derived from an EMBL/GenBank/DDBJ whole genome shotgun (WGS) entry which is preliminary data.</text>
</comment>
<dbReference type="Gene3D" id="1.25.70.10">
    <property type="entry name" value="Transcription termination factor 3, mitochondrial"/>
    <property type="match status" value="2"/>
</dbReference>
<evidence type="ECO:0000256" key="3">
    <source>
        <dbReference type="ARBA" id="ARBA00022946"/>
    </source>
</evidence>
<evidence type="ECO:0000313" key="5">
    <source>
        <dbReference type="Proteomes" id="UP000325081"/>
    </source>
</evidence>
<dbReference type="GO" id="GO:0003676">
    <property type="term" value="F:nucleic acid binding"/>
    <property type="evidence" value="ECO:0007669"/>
    <property type="project" value="InterPro"/>
</dbReference>
<protein>
    <submittedName>
        <fullName evidence="4">Mitochondrial transcription termination factorfamily protein</fullName>
    </submittedName>
</protein>
<dbReference type="SMART" id="SM00733">
    <property type="entry name" value="Mterf"/>
    <property type="match status" value="5"/>
</dbReference>
<proteinExistence type="inferred from homology"/>
<keyword evidence="2" id="KW-0806">Transcription termination</keyword>
<dbReference type="Pfam" id="PF02536">
    <property type="entry name" value="mTERF"/>
    <property type="match status" value="3"/>
</dbReference>